<dbReference type="EMBL" id="CAFAAM010000252">
    <property type="protein sequence ID" value="CAB4816498.1"/>
    <property type="molecule type" value="Genomic_DNA"/>
</dbReference>
<protein>
    <submittedName>
        <fullName evidence="3">Unannotated protein</fullName>
    </submittedName>
</protein>
<sequence length="74" mass="8016">MNKDQHEPNAAIDSDSSPTRGQRCKGDRGEGVISAAIAVLIMAFLGAAMWMGFQQMWKTTEATTNDKITQIGSE</sequence>
<gene>
    <name evidence="5" type="ORF">UFOPK1762_01874</name>
    <name evidence="6" type="ORF">UFOPK1906_00731</name>
    <name evidence="7" type="ORF">UFOPK2624_01851</name>
    <name evidence="8" type="ORF">UFOPK2969_00730</name>
    <name evidence="9" type="ORF">UFOPK3010_01487</name>
    <name evidence="3" type="ORF">UFOPK3331_01392</name>
    <name evidence="10" type="ORF">UFOPK3785_01007</name>
    <name evidence="11" type="ORF">UFOPK3927_01094</name>
    <name evidence="4" type="ORF">UFOPK4201_01018</name>
    <name evidence="12" type="ORF">UFOPK4371_00784</name>
</gene>
<dbReference type="EMBL" id="CAFBNJ010000046">
    <property type="protein sequence ID" value="CAB4953881.1"/>
    <property type="molecule type" value="Genomic_DNA"/>
</dbReference>
<keyword evidence="2" id="KW-0472">Membrane</keyword>
<dbReference type="EMBL" id="CAESAL010000056">
    <property type="protein sequence ID" value="CAB4344631.1"/>
    <property type="molecule type" value="Genomic_DNA"/>
</dbReference>
<evidence type="ECO:0000256" key="1">
    <source>
        <dbReference type="SAM" id="MobiDB-lite"/>
    </source>
</evidence>
<evidence type="ECO:0000313" key="10">
    <source>
        <dbReference type="EMBL" id="CAB4953881.1"/>
    </source>
</evidence>
<dbReference type="EMBL" id="CAFBOK010000121">
    <property type="protein sequence ID" value="CAB4987453.1"/>
    <property type="molecule type" value="Genomic_DNA"/>
</dbReference>
<feature type="region of interest" description="Disordered" evidence="1">
    <location>
        <begin position="1"/>
        <end position="28"/>
    </location>
</feature>
<evidence type="ECO:0000313" key="5">
    <source>
        <dbReference type="EMBL" id="CAB4600192.1"/>
    </source>
</evidence>
<dbReference type="EMBL" id="CAFAAD010000042">
    <property type="protein sequence ID" value="CAB4790171.1"/>
    <property type="molecule type" value="Genomic_DNA"/>
</dbReference>
<evidence type="ECO:0000313" key="7">
    <source>
        <dbReference type="EMBL" id="CAB4723035.1"/>
    </source>
</evidence>
<proteinExistence type="predicted"/>
<dbReference type="AlphaFoldDB" id="A0A6J5ZQ65"/>
<evidence type="ECO:0000313" key="9">
    <source>
        <dbReference type="EMBL" id="CAB4816498.1"/>
    </source>
</evidence>
<dbReference type="EMBL" id="CAEZTY010000118">
    <property type="protein sequence ID" value="CAB4600192.1"/>
    <property type="molecule type" value="Genomic_DNA"/>
</dbReference>
<accession>A0A6J5ZQ65</accession>
<evidence type="ECO:0000313" key="8">
    <source>
        <dbReference type="EMBL" id="CAB4790171.1"/>
    </source>
</evidence>
<evidence type="ECO:0000313" key="12">
    <source>
        <dbReference type="EMBL" id="CAB5076622.1"/>
    </source>
</evidence>
<organism evidence="3">
    <name type="scientific">freshwater metagenome</name>
    <dbReference type="NCBI Taxonomy" id="449393"/>
    <lineage>
        <taxon>unclassified sequences</taxon>
        <taxon>metagenomes</taxon>
        <taxon>ecological metagenomes</taxon>
    </lineage>
</organism>
<name>A0A6J5ZQ65_9ZZZZ</name>
<keyword evidence="2" id="KW-0812">Transmembrane</keyword>
<evidence type="ECO:0000313" key="4">
    <source>
        <dbReference type="EMBL" id="CAB4371727.1"/>
    </source>
</evidence>
<evidence type="ECO:0000313" key="6">
    <source>
        <dbReference type="EMBL" id="CAB4620516.1"/>
    </source>
</evidence>
<reference evidence="3" key="1">
    <citation type="submission" date="2020-05" db="EMBL/GenBank/DDBJ databases">
        <authorList>
            <person name="Chiriac C."/>
            <person name="Salcher M."/>
            <person name="Ghai R."/>
            <person name="Kavagutti S V."/>
        </authorList>
    </citation>
    <scope>NUCLEOTIDE SEQUENCE</scope>
</reference>
<evidence type="ECO:0000256" key="2">
    <source>
        <dbReference type="SAM" id="Phobius"/>
    </source>
</evidence>
<dbReference type="EMBL" id="CAEUNJ010000039">
    <property type="protein sequence ID" value="CAB4371727.1"/>
    <property type="molecule type" value="Genomic_DNA"/>
</dbReference>
<evidence type="ECO:0000313" key="3">
    <source>
        <dbReference type="EMBL" id="CAB4344631.1"/>
    </source>
</evidence>
<dbReference type="EMBL" id="CAFBRD010000033">
    <property type="protein sequence ID" value="CAB5076622.1"/>
    <property type="molecule type" value="Genomic_DNA"/>
</dbReference>
<dbReference type="EMBL" id="CAEZXY010000129">
    <property type="protein sequence ID" value="CAB4723035.1"/>
    <property type="molecule type" value="Genomic_DNA"/>
</dbReference>
<evidence type="ECO:0000313" key="11">
    <source>
        <dbReference type="EMBL" id="CAB4987453.1"/>
    </source>
</evidence>
<dbReference type="EMBL" id="CAEZVC010000034">
    <property type="protein sequence ID" value="CAB4620516.1"/>
    <property type="molecule type" value="Genomic_DNA"/>
</dbReference>
<feature type="transmembrane region" description="Helical" evidence="2">
    <location>
        <begin position="32"/>
        <end position="53"/>
    </location>
</feature>
<keyword evidence="2" id="KW-1133">Transmembrane helix</keyword>